<dbReference type="RefSeq" id="WP_227569014.1">
    <property type="nucleotide sequence ID" value="NZ_CP101988.1"/>
</dbReference>
<reference evidence="2 3" key="1">
    <citation type="submission" date="2022-07" db="EMBL/GenBank/DDBJ databases">
        <title>Novel species in genus cellulomonas.</title>
        <authorList>
            <person name="Ye L."/>
        </authorList>
    </citation>
    <scope>NUCLEOTIDE SEQUENCE [LARGE SCALE GENOMIC DNA]</scope>
    <source>
        <strain evidence="3">zg-Y338</strain>
    </source>
</reference>
<evidence type="ECO:0000313" key="3">
    <source>
        <dbReference type="Proteomes" id="UP001316189"/>
    </source>
</evidence>
<dbReference type="Pfam" id="PF00903">
    <property type="entry name" value="Glyoxalase"/>
    <property type="match status" value="1"/>
</dbReference>
<keyword evidence="3" id="KW-1185">Reference proteome</keyword>
<sequence>MLSDYSPCPTLAVADLERARAFYEGTLGFAPLEEASPDGVFYSAGGDRFLVYPSAFAGTNQSTAMSFQVDGADFDEEITNLRQHGIVFETFEAQDIVWSDGIGAIGDLRSVWFSDPDGNILNVESTL</sequence>
<evidence type="ECO:0000313" key="2">
    <source>
        <dbReference type="EMBL" id="UUI76725.1"/>
    </source>
</evidence>
<dbReference type="PROSITE" id="PS51819">
    <property type="entry name" value="VOC"/>
    <property type="match status" value="1"/>
</dbReference>
<dbReference type="Proteomes" id="UP001316189">
    <property type="component" value="Chromosome"/>
</dbReference>
<dbReference type="InterPro" id="IPR029068">
    <property type="entry name" value="Glyas_Bleomycin-R_OHBP_Dase"/>
</dbReference>
<gene>
    <name evidence="2" type="ORF">NP064_07545</name>
</gene>
<dbReference type="InterPro" id="IPR037523">
    <property type="entry name" value="VOC_core"/>
</dbReference>
<dbReference type="EMBL" id="CP101988">
    <property type="protein sequence ID" value="UUI76725.1"/>
    <property type="molecule type" value="Genomic_DNA"/>
</dbReference>
<dbReference type="Gene3D" id="3.10.180.10">
    <property type="entry name" value="2,3-Dihydroxybiphenyl 1,2-Dioxygenase, domain 1"/>
    <property type="match status" value="1"/>
</dbReference>
<evidence type="ECO:0000259" key="1">
    <source>
        <dbReference type="PROSITE" id="PS51819"/>
    </source>
</evidence>
<proteinExistence type="predicted"/>
<dbReference type="InterPro" id="IPR004360">
    <property type="entry name" value="Glyas_Fos-R_dOase_dom"/>
</dbReference>
<accession>A0ABY5L476</accession>
<protein>
    <submittedName>
        <fullName evidence="2">VOC family protein</fullName>
    </submittedName>
</protein>
<dbReference type="SUPFAM" id="SSF54593">
    <property type="entry name" value="Glyoxalase/Bleomycin resistance protein/Dihydroxybiphenyl dioxygenase"/>
    <property type="match status" value="1"/>
</dbReference>
<name>A0ABY5L476_9CELL</name>
<organism evidence="2 3">
    <name type="scientific">Cellulomonas chengniuliangii</name>
    <dbReference type="NCBI Taxonomy" id="2968084"/>
    <lineage>
        <taxon>Bacteria</taxon>
        <taxon>Bacillati</taxon>
        <taxon>Actinomycetota</taxon>
        <taxon>Actinomycetes</taxon>
        <taxon>Micrococcales</taxon>
        <taxon>Cellulomonadaceae</taxon>
        <taxon>Cellulomonas</taxon>
    </lineage>
</organism>
<feature type="domain" description="VOC" evidence="1">
    <location>
        <begin position="4"/>
        <end position="126"/>
    </location>
</feature>